<evidence type="ECO:0008006" key="3">
    <source>
        <dbReference type="Google" id="ProtNLM"/>
    </source>
</evidence>
<evidence type="ECO:0000313" key="2">
    <source>
        <dbReference type="Proteomes" id="UP000323439"/>
    </source>
</evidence>
<protein>
    <recommendedName>
        <fullName evidence="3">Adhesin-like protein</fullName>
    </recommendedName>
</protein>
<dbReference type="Proteomes" id="UP000323439">
    <property type="component" value="Unassembled WGS sequence"/>
</dbReference>
<dbReference type="EMBL" id="FMXB01000004">
    <property type="protein sequence ID" value="SDA45975.1"/>
    <property type="molecule type" value="Genomic_DNA"/>
</dbReference>
<dbReference type="InterPro" id="IPR013783">
    <property type="entry name" value="Ig-like_fold"/>
</dbReference>
<keyword evidence="2" id="KW-1185">Reference proteome</keyword>
<accession>A0A1G5VLN6</accession>
<proteinExistence type="predicted"/>
<dbReference type="InterPro" id="IPR008964">
    <property type="entry name" value="Invasin/intimin_cell_adhesion"/>
</dbReference>
<name>A0A1G5VLN6_9EURY</name>
<evidence type="ECO:0000313" key="1">
    <source>
        <dbReference type="EMBL" id="SDA45975.1"/>
    </source>
</evidence>
<reference evidence="1 2" key="1">
    <citation type="submission" date="2016-10" db="EMBL/GenBank/DDBJ databases">
        <authorList>
            <person name="Varghese N."/>
            <person name="Submissions S."/>
        </authorList>
    </citation>
    <scope>NUCLEOTIDE SEQUENCE [LARGE SCALE GENOMIC DNA]</scope>
    <source>
        <strain evidence="1 2">DSM 16643</strain>
    </source>
</reference>
<dbReference type="OrthoDB" id="81290at2157"/>
<sequence>MKKVILTSVIFMILLLSLSAIHAEDNTTDFKADFQNNETSILADENEGDDVSNQNTIDYDTIQGIIIRNNPQVYDESFMIGLQNSQPAQALIQSLYYNSLQFAESYDGDNNFNDSELYKAHISDDFRLKLKLCIKDPTIMQCDLKKVFGNPATFQATFYDNYDNRIKNAQITFLINGLKYSRTTNEYGVAKININLQPGEYTITSYNPVSRTNKASKIIILPNMDQNKDIVKYFKNDTQYTVRLLDDMGKPVANKTVTFNINGVFYQRVSNSTGYAKLNINLIPGTYIITAEYENCRLSNSITVLPTIIASDLSMSYMDGSQFQARLIDGKGNAIVGVNVTFNVNGVFYQRTTDENGTARLNIRLMPGEYIITSMYGDLSMGNNIRITSV</sequence>
<gene>
    <name evidence="1" type="ORF">SAMN02910315_00673</name>
</gene>
<dbReference type="Gene3D" id="2.60.40.10">
    <property type="entry name" value="Immunoglobulins"/>
    <property type="match status" value="1"/>
</dbReference>
<dbReference type="RefSeq" id="WP_149731295.1">
    <property type="nucleotide sequence ID" value="NZ_FMXB01000004.1"/>
</dbReference>
<organism evidence="1 2">
    <name type="scientific">Methanobrevibacter millerae</name>
    <dbReference type="NCBI Taxonomy" id="230361"/>
    <lineage>
        <taxon>Archaea</taxon>
        <taxon>Methanobacteriati</taxon>
        <taxon>Methanobacteriota</taxon>
        <taxon>Methanomada group</taxon>
        <taxon>Methanobacteria</taxon>
        <taxon>Methanobacteriales</taxon>
        <taxon>Methanobacteriaceae</taxon>
        <taxon>Methanobrevibacter</taxon>
    </lineage>
</organism>
<dbReference type="AlphaFoldDB" id="A0A1G5VLN6"/>
<dbReference type="SUPFAM" id="SSF49373">
    <property type="entry name" value="Invasin/intimin cell-adhesion fragments"/>
    <property type="match status" value="1"/>
</dbReference>